<dbReference type="Proteomes" id="UP000525652">
    <property type="component" value="Unassembled WGS sequence"/>
</dbReference>
<evidence type="ECO:0000256" key="9">
    <source>
        <dbReference type="ARBA" id="ARBA00022759"/>
    </source>
</evidence>
<proteinExistence type="inferred from homology"/>
<keyword evidence="16" id="KW-1185">Reference proteome</keyword>
<gene>
    <name evidence="15" type="ORF">H5P30_21170</name>
</gene>
<dbReference type="Pfam" id="PF11858">
    <property type="entry name" value="DUF3378"/>
    <property type="match status" value="1"/>
</dbReference>
<dbReference type="GO" id="GO:0046872">
    <property type="term" value="F:metal ion binding"/>
    <property type="evidence" value="ECO:0007669"/>
    <property type="project" value="UniProtKB-KW"/>
</dbReference>
<comment type="function">
    <text evidence="3 13">Endonuclease that specifically degrades the RNA of RNA-DNA hybrids.</text>
</comment>
<dbReference type="CDD" id="cd06590">
    <property type="entry name" value="RNase_HII_bacteria_HIII_like"/>
    <property type="match status" value="1"/>
</dbReference>
<dbReference type="Pfam" id="PF01351">
    <property type="entry name" value="RNase_HII"/>
    <property type="match status" value="1"/>
</dbReference>
<dbReference type="InterPro" id="IPR024568">
    <property type="entry name" value="RNase_HIII_N"/>
</dbReference>
<evidence type="ECO:0000256" key="13">
    <source>
        <dbReference type="RuleBase" id="RU003515"/>
    </source>
</evidence>
<keyword evidence="10 12" id="KW-0378">Hydrolase</keyword>
<dbReference type="GO" id="GO:0006298">
    <property type="term" value="P:mismatch repair"/>
    <property type="evidence" value="ECO:0007669"/>
    <property type="project" value="TreeGrafter"/>
</dbReference>
<accession>A0A7X1B2P1</accession>
<dbReference type="EC" id="3.1.26.4" evidence="13"/>
<evidence type="ECO:0000256" key="3">
    <source>
        <dbReference type="ARBA" id="ARBA00004065"/>
    </source>
</evidence>
<keyword evidence="8 12" id="KW-0479">Metal-binding</keyword>
<protein>
    <recommendedName>
        <fullName evidence="13">Ribonuclease</fullName>
        <ecNumber evidence="13">3.1.26.4</ecNumber>
    </recommendedName>
</protein>
<feature type="binding site" evidence="12">
    <location>
        <position position="109"/>
    </location>
    <ligand>
        <name>a divalent metal cation</name>
        <dbReference type="ChEBI" id="CHEBI:60240"/>
    </ligand>
</feature>
<evidence type="ECO:0000256" key="11">
    <source>
        <dbReference type="ARBA" id="ARBA00022842"/>
    </source>
</evidence>
<dbReference type="InterPro" id="IPR001352">
    <property type="entry name" value="RNase_HII/HIII"/>
</dbReference>
<dbReference type="AlphaFoldDB" id="A0A7X1B2P1"/>
<evidence type="ECO:0000256" key="2">
    <source>
        <dbReference type="ARBA" id="ARBA00001946"/>
    </source>
</evidence>
<feature type="binding site" evidence="12">
    <location>
        <position position="215"/>
    </location>
    <ligand>
        <name>a divalent metal cation</name>
        <dbReference type="ChEBI" id="CHEBI:60240"/>
    </ligand>
</feature>
<comment type="cofactor">
    <cofactor evidence="2">
        <name>Mg(2+)</name>
        <dbReference type="ChEBI" id="CHEBI:18420"/>
    </cofactor>
</comment>
<dbReference type="InterPro" id="IPR036397">
    <property type="entry name" value="RNaseH_sf"/>
</dbReference>
<dbReference type="Gene3D" id="3.30.420.10">
    <property type="entry name" value="Ribonuclease H-like superfamily/Ribonuclease H"/>
    <property type="match status" value="1"/>
</dbReference>
<reference evidence="15 16" key="1">
    <citation type="submission" date="2020-07" db="EMBL/GenBank/DDBJ databases">
        <authorList>
            <person name="Feng X."/>
        </authorList>
    </citation>
    <scope>NUCLEOTIDE SEQUENCE [LARGE SCALE GENOMIC DNA]</scope>
    <source>
        <strain evidence="15 16">JCM14086</strain>
    </source>
</reference>
<dbReference type="GO" id="GO:0032299">
    <property type="term" value="C:ribonuclease H2 complex"/>
    <property type="evidence" value="ECO:0007669"/>
    <property type="project" value="TreeGrafter"/>
</dbReference>
<name>A0A7X1B2P1_9BACT</name>
<sequence length="317" mass="35477">MARKRKQEDEGPKKKAIYTLKLDEEQREKLRGILENGPYLDFEVAYADFAYKAENFNVVCYTSGKVVVQGKGTEDFVTDILEPEVTGDPRLGYDEIHHPEWFEPHAGLDESGKGDLFGPLVVACVIADGTAVRHWRENGIQDSKSIASDARIFALEKEIRKTDGVVVKTLHMGMEKYNTLYKKFGSNTNRLLAWMHSTVLKEAFAVKPVEWGMLDQFSKQPLVQRNLKDVPIDLRMMTKAESDPVVAAASIVARALYVRQMSDLSKEAGEPLLKGASAQVKQQAVRIVKKFGPDALPRFAKINFKTSNEAIALAEDS</sequence>
<evidence type="ECO:0000313" key="15">
    <source>
        <dbReference type="EMBL" id="MBC2604299.1"/>
    </source>
</evidence>
<keyword evidence="9 12" id="KW-0255">Endonuclease</keyword>
<dbReference type="GO" id="GO:0004523">
    <property type="term" value="F:RNA-DNA hybrid ribonuclease activity"/>
    <property type="evidence" value="ECO:0007669"/>
    <property type="project" value="UniProtKB-UniRule"/>
</dbReference>
<dbReference type="Gene3D" id="3.30.310.10">
    <property type="entry name" value="TATA-Binding Protein"/>
    <property type="match status" value="1"/>
</dbReference>
<keyword evidence="6" id="KW-0963">Cytoplasm</keyword>
<dbReference type="PANTHER" id="PTHR10954:SF23">
    <property type="entry name" value="RIBONUCLEASE"/>
    <property type="match status" value="1"/>
</dbReference>
<dbReference type="EMBL" id="JACHVA010000142">
    <property type="protein sequence ID" value="MBC2604299.1"/>
    <property type="molecule type" value="Genomic_DNA"/>
</dbReference>
<dbReference type="InterPro" id="IPR012295">
    <property type="entry name" value="TBP_dom_sf"/>
</dbReference>
<evidence type="ECO:0000256" key="8">
    <source>
        <dbReference type="ARBA" id="ARBA00022723"/>
    </source>
</evidence>
<comment type="subcellular location">
    <subcellularLocation>
        <location evidence="4">Cytoplasm</location>
    </subcellularLocation>
</comment>
<dbReference type="PANTHER" id="PTHR10954">
    <property type="entry name" value="RIBONUCLEASE H2 SUBUNIT A"/>
    <property type="match status" value="1"/>
</dbReference>
<evidence type="ECO:0000256" key="6">
    <source>
        <dbReference type="ARBA" id="ARBA00022490"/>
    </source>
</evidence>
<evidence type="ECO:0000256" key="1">
    <source>
        <dbReference type="ARBA" id="ARBA00000077"/>
    </source>
</evidence>
<comment type="cofactor">
    <cofactor evidence="12">
        <name>Mn(2+)</name>
        <dbReference type="ChEBI" id="CHEBI:29035"/>
    </cofactor>
    <cofactor evidence="12">
        <name>Mg(2+)</name>
        <dbReference type="ChEBI" id="CHEBI:18420"/>
    </cofactor>
    <text evidence="12">Manganese or magnesium. Binds 1 divalent metal ion per monomer in the absence of substrate. May bind a second metal ion after substrate binding.</text>
</comment>
<dbReference type="RefSeq" id="WP_185694913.1">
    <property type="nucleotide sequence ID" value="NZ_JACHVA010000142.1"/>
</dbReference>
<comment type="similarity">
    <text evidence="5">Belongs to the RNase HII family. RnhC subfamily.</text>
</comment>
<dbReference type="GO" id="GO:0003723">
    <property type="term" value="F:RNA binding"/>
    <property type="evidence" value="ECO:0007669"/>
    <property type="project" value="UniProtKB-UniRule"/>
</dbReference>
<evidence type="ECO:0000256" key="4">
    <source>
        <dbReference type="ARBA" id="ARBA00004496"/>
    </source>
</evidence>
<evidence type="ECO:0000256" key="7">
    <source>
        <dbReference type="ARBA" id="ARBA00022722"/>
    </source>
</evidence>
<dbReference type="SUPFAM" id="SSF53098">
    <property type="entry name" value="Ribonuclease H-like"/>
    <property type="match status" value="1"/>
</dbReference>
<organism evidence="15 16">
    <name type="scientific">Puniceicoccus vermicola</name>
    <dbReference type="NCBI Taxonomy" id="388746"/>
    <lineage>
        <taxon>Bacteria</taxon>
        <taxon>Pseudomonadati</taxon>
        <taxon>Verrucomicrobiota</taxon>
        <taxon>Opitutia</taxon>
        <taxon>Puniceicoccales</taxon>
        <taxon>Puniceicoccaceae</taxon>
        <taxon>Puniceicoccus</taxon>
    </lineage>
</organism>
<evidence type="ECO:0000259" key="14">
    <source>
        <dbReference type="PROSITE" id="PS51975"/>
    </source>
</evidence>
<comment type="caution">
    <text evidence="15">The sequence shown here is derived from an EMBL/GenBank/DDBJ whole genome shotgun (WGS) entry which is preliminary data.</text>
</comment>
<dbReference type="InterPro" id="IPR004641">
    <property type="entry name" value="RNase_HIII"/>
</dbReference>
<evidence type="ECO:0000313" key="16">
    <source>
        <dbReference type="Proteomes" id="UP000525652"/>
    </source>
</evidence>
<dbReference type="NCBIfam" id="TIGR00716">
    <property type="entry name" value="rnhC"/>
    <property type="match status" value="1"/>
</dbReference>
<dbReference type="GO" id="GO:0005737">
    <property type="term" value="C:cytoplasm"/>
    <property type="evidence" value="ECO:0007669"/>
    <property type="project" value="UniProtKB-SubCell"/>
</dbReference>
<keyword evidence="7 12" id="KW-0540">Nuclease</keyword>
<dbReference type="PROSITE" id="PS51975">
    <property type="entry name" value="RNASE_H_2"/>
    <property type="match status" value="1"/>
</dbReference>
<feature type="binding site" evidence="12">
    <location>
        <position position="110"/>
    </location>
    <ligand>
        <name>a divalent metal cation</name>
        <dbReference type="ChEBI" id="CHEBI:60240"/>
    </ligand>
</feature>
<comment type="catalytic activity">
    <reaction evidence="1 12 13">
        <text>Endonucleolytic cleavage to 5'-phosphomonoester.</text>
        <dbReference type="EC" id="3.1.26.4"/>
    </reaction>
</comment>
<evidence type="ECO:0000256" key="12">
    <source>
        <dbReference type="PROSITE-ProRule" id="PRU01319"/>
    </source>
</evidence>
<dbReference type="GO" id="GO:0043137">
    <property type="term" value="P:DNA replication, removal of RNA primer"/>
    <property type="evidence" value="ECO:0007669"/>
    <property type="project" value="TreeGrafter"/>
</dbReference>
<dbReference type="InterPro" id="IPR012337">
    <property type="entry name" value="RNaseH-like_sf"/>
</dbReference>
<keyword evidence="11" id="KW-0460">Magnesium</keyword>
<evidence type="ECO:0000256" key="5">
    <source>
        <dbReference type="ARBA" id="ARBA00008378"/>
    </source>
</evidence>
<dbReference type="CDD" id="cd14796">
    <property type="entry name" value="RNAse_HIII_N"/>
    <property type="match status" value="1"/>
</dbReference>
<evidence type="ECO:0000256" key="10">
    <source>
        <dbReference type="ARBA" id="ARBA00022801"/>
    </source>
</evidence>
<dbReference type="InterPro" id="IPR024567">
    <property type="entry name" value="RNase_HII/HIII_dom"/>
</dbReference>
<feature type="domain" description="RNase H type-2" evidence="14">
    <location>
        <begin position="103"/>
        <end position="316"/>
    </location>
</feature>